<proteinExistence type="inferred from homology"/>
<dbReference type="KEGG" id="crw:CROST_036980"/>
<keyword evidence="10" id="KW-1185">Reference proteome</keyword>
<name>A0A1S8M7S5_9CLOT</name>
<evidence type="ECO:0000313" key="10">
    <source>
        <dbReference type="Proteomes" id="UP000190951"/>
    </source>
</evidence>
<dbReference type="Proteomes" id="UP000190951">
    <property type="component" value="Chromosome"/>
</dbReference>
<evidence type="ECO:0000256" key="2">
    <source>
        <dbReference type="ARBA" id="ARBA00005540"/>
    </source>
</evidence>
<gene>
    <name evidence="9" type="primary">ribU</name>
    <name evidence="9" type="ORF">CROST_036980</name>
</gene>
<dbReference type="GO" id="GO:0032217">
    <property type="term" value="F:riboflavin transmembrane transporter activity"/>
    <property type="evidence" value="ECO:0007669"/>
    <property type="project" value="UniProtKB-UniRule"/>
</dbReference>
<reference evidence="9 10" key="1">
    <citation type="submission" date="2022-04" db="EMBL/GenBank/DDBJ databases">
        <title>Genome sequence of C. roseum typestrain.</title>
        <authorList>
            <person name="Poehlein A."/>
            <person name="Schoch T."/>
            <person name="Duerre P."/>
            <person name="Daniel R."/>
        </authorList>
    </citation>
    <scope>NUCLEOTIDE SEQUENCE [LARGE SCALE GENOMIC DNA]</scope>
    <source>
        <strain evidence="9 10">DSM 7320</strain>
    </source>
</reference>
<dbReference type="Gene3D" id="1.10.1760.20">
    <property type="match status" value="1"/>
</dbReference>
<evidence type="ECO:0000313" key="9">
    <source>
        <dbReference type="EMBL" id="URZ12952.1"/>
    </source>
</evidence>
<evidence type="ECO:0000256" key="3">
    <source>
        <dbReference type="ARBA" id="ARBA00022448"/>
    </source>
</evidence>
<evidence type="ECO:0000256" key="7">
    <source>
        <dbReference type="ARBA" id="ARBA00023136"/>
    </source>
</evidence>
<dbReference type="PANTHER" id="PTHR38438">
    <property type="entry name" value="RIBOFLAVIN TRANSPORTER RIBU"/>
    <property type="match status" value="1"/>
</dbReference>
<sequence>MNNSKLSTLIKISLLSVIGFILMFIELPIPIFPSFLKIDISDLPALLGAFAMGPIAGIIIELVKNVLHLLRTQTAGTGELANFIVGSALVLVSGAMYKRKKTKTNAVISLSTGVIIMSVIASVLNYFIFLPLYETLLHFPIKEIVKTGHAINSSINDLNSFVIYSILPFNLIKGVVISVLTMVMYKRVSPMLHRETEKLGNKKVESMLK</sequence>
<evidence type="ECO:0000256" key="4">
    <source>
        <dbReference type="ARBA" id="ARBA00022475"/>
    </source>
</evidence>
<dbReference type="PANTHER" id="PTHR38438:SF1">
    <property type="entry name" value="RIBOFLAVIN TRANSPORTER RIBU"/>
    <property type="match status" value="1"/>
</dbReference>
<keyword evidence="4 8" id="KW-1003">Cell membrane</keyword>
<organism evidence="9 10">
    <name type="scientific">Clostridium felsineum</name>
    <dbReference type="NCBI Taxonomy" id="36839"/>
    <lineage>
        <taxon>Bacteria</taxon>
        <taxon>Bacillati</taxon>
        <taxon>Bacillota</taxon>
        <taxon>Clostridia</taxon>
        <taxon>Eubacteriales</taxon>
        <taxon>Clostridiaceae</taxon>
        <taxon>Clostridium</taxon>
    </lineage>
</organism>
<evidence type="ECO:0000256" key="5">
    <source>
        <dbReference type="ARBA" id="ARBA00022692"/>
    </source>
</evidence>
<protein>
    <recommendedName>
        <fullName evidence="8">Riboflavin transporter</fullName>
    </recommendedName>
</protein>
<keyword evidence="6" id="KW-1133">Transmembrane helix</keyword>
<evidence type="ECO:0000256" key="6">
    <source>
        <dbReference type="ARBA" id="ARBA00022989"/>
    </source>
</evidence>
<dbReference type="InterPro" id="IPR024529">
    <property type="entry name" value="ECF_trnsprt_substrate-spec"/>
</dbReference>
<keyword evidence="5" id="KW-0812">Transmembrane</keyword>
<dbReference type="EMBL" id="CP096983">
    <property type="protein sequence ID" value="URZ12952.1"/>
    <property type="molecule type" value="Genomic_DNA"/>
</dbReference>
<dbReference type="PIRSF" id="PIRSF037778">
    <property type="entry name" value="UCP037778_transp_RibU"/>
    <property type="match status" value="1"/>
</dbReference>
<dbReference type="AlphaFoldDB" id="A0A1S8M7S5"/>
<dbReference type="RefSeq" id="WP_077834212.1">
    <property type="nucleotide sequence ID" value="NZ_CP096983.1"/>
</dbReference>
<keyword evidence="7 8" id="KW-0472">Membrane</keyword>
<dbReference type="Pfam" id="PF12822">
    <property type="entry name" value="ECF_trnsprt"/>
    <property type="match status" value="1"/>
</dbReference>
<dbReference type="InterPro" id="IPR025720">
    <property type="entry name" value="RibU"/>
</dbReference>
<dbReference type="GO" id="GO:0005886">
    <property type="term" value="C:plasma membrane"/>
    <property type="evidence" value="ECO:0007669"/>
    <property type="project" value="UniProtKB-SubCell"/>
</dbReference>
<comment type="function">
    <text evidence="8">Probably a riboflavin-binding protein that interacts with the energy-coupling factor (ECF) ABC-transporter complex.</text>
</comment>
<evidence type="ECO:0000256" key="1">
    <source>
        <dbReference type="ARBA" id="ARBA00004651"/>
    </source>
</evidence>
<comment type="similarity">
    <text evidence="2 8">Belongs to the prokaryotic riboflavin transporter (P-RFT) (TC 2.A.87) family.</text>
</comment>
<dbReference type="STRING" id="84029.CROST_45750"/>
<evidence type="ECO:0000256" key="8">
    <source>
        <dbReference type="PIRNR" id="PIRNR037778"/>
    </source>
</evidence>
<comment type="subcellular location">
    <subcellularLocation>
        <location evidence="1">Cell membrane</location>
        <topology evidence="1">Multi-pass membrane protein</topology>
    </subcellularLocation>
</comment>
<keyword evidence="3 8" id="KW-0813">Transport</keyword>
<accession>A0A1S8M7S5</accession>